<keyword evidence="3" id="KW-0670">Pyruvate</keyword>
<dbReference type="GO" id="GO:0016903">
    <property type="term" value="F:oxidoreductase activity, acting on the aldehyde or oxo group of donors"/>
    <property type="evidence" value="ECO:0007669"/>
    <property type="project" value="InterPro"/>
</dbReference>
<dbReference type="InterPro" id="IPR019752">
    <property type="entry name" value="Pyrv/ketoisovalerate_OxRed_cat"/>
</dbReference>
<dbReference type="InterPro" id="IPR052554">
    <property type="entry name" value="2-oxoglutarate_synth_KorC"/>
</dbReference>
<dbReference type="HOGENOM" id="CLU_087284_0_1_0"/>
<evidence type="ECO:0000259" key="2">
    <source>
        <dbReference type="Pfam" id="PF01558"/>
    </source>
</evidence>
<reference evidence="3 4" key="1">
    <citation type="submission" date="2007-08" db="EMBL/GenBank/DDBJ databases">
        <title>Complete sequence of Roseiflexus castenholzii DSM 13941.</title>
        <authorList>
            <consortium name="US DOE Joint Genome Institute"/>
            <person name="Copeland A."/>
            <person name="Lucas S."/>
            <person name="Lapidus A."/>
            <person name="Barry K."/>
            <person name="Glavina del Rio T."/>
            <person name="Dalin E."/>
            <person name="Tice H."/>
            <person name="Pitluck S."/>
            <person name="Thompson L.S."/>
            <person name="Brettin T."/>
            <person name="Bruce D."/>
            <person name="Detter J.C."/>
            <person name="Han C."/>
            <person name="Tapia R."/>
            <person name="Schmutz J."/>
            <person name="Larimer F."/>
            <person name="Land M."/>
            <person name="Hauser L."/>
            <person name="Kyrpides N."/>
            <person name="Mikhailova N."/>
            <person name="Bryant D.A."/>
            <person name="Hanada S."/>
            <person name="Tsukatani Y."/>
            <person name="Richardson P."/>
        </authorList>
    </citation>
    <scope>NUCLEOTIDE SEQUENCE [LARGE SCALE GENOMIC DNA]</scope>
    <source>
        <strain evidence="4">DSM 13941 / HLO8</strain>
    </source>
</reference>
<organism evidence="3 4">
    <name type="scientific">Roseiflexus castenholzii (strain DSM 13941 / HLO8)</name>
    <dbReference type="NCBI Taxonomy" id="383372"/>
    <lineage>
        <taxon>Bacteria</taxon>
        <taxon>Bacillati</taxon>
        <taxon>Chloroflexota</taxon>
        <taxon>Chloroflexia</taxon>
        <taxon>Chloroflexales</taxon>
        <taxon>Roseiflexineae</taxon>
        <taxon>Roseiflexaceae</taxon>
        <taxon>Roseiflexus</taxon>
    </lineage>
</organism>
<accession>A7NPX8</accession>
<sequence length="183" mass="19781">MYHDLIISGSGGQGALFAGQLLAYAAMDAGYQVTWMPSYGPEMRGGTAHCTVIVADAPIGAPLVRNPQTVIALNRPSLDKYEPLVATGGFLIYNSSLVGREPHRPDIALVAVPGSDLAREVGDERVLNMVMLGAFLRLRPILPLEEVCRALERHMAKRRHELLTLNTAALRRGFSALTVPVPL</sequence>
<name>A7NPX8_ROSCS</name>
<dbReference type="EMBL" id="CP000804">
    <property type="protein sequence ID" value="ABU59624.1"/>
    <property type="molecule type" value="Genomic_DNA"/>
</dbReference>
<evidence type="ECO:0000256" key="1">
    <source>
        <dbReference type="ARBA" id="ARBA00023002"/>
    </source>
</evidence>
<dbReference type="KEGG" id="rca:Rcas_3575"/>
<dbReference type="Gene3D" id="3.40.920.10">
    <property type="entry name" value="Pyruvate-ferredoxin oxidoreductase, PFOR, domain III"/>
    <property type="match status" value="1"/>
</dbReference>
<dbReference type="STRING" id="383372.Rcas_3575"/>
<dbReference type="Proteomes" id="UP000000263">
    <property type="component" value="Chromosome"/>
</dbReference>
<evidence type="ECO:0000313" key="3">
    <source>
        <dbReference type="EMBL" id="ABU59624.1"/>
    </source>
</evidence>
<dbReference type="OrthoDB" id="9794954at2"/>
<keyword evidence="4" id="KW-1185">Reference proteome</keyword>
<protein>
    <submittedName>
        <fullName evidence="3">Pyruvate ferredoxin/flavodoxin oxidoreductase</fullName>
    </submittedName>
</protein>
<dbReference type="PANTHER" id="PTHR42730">
    <property type="entry name" value="2-OXOGLUTARATE SYNTHASE SUBUNIT KORC"/>
    <property type="match status" value="1"/>
</dbReference>
<dbReference type="SUPFAM" id="SSF53323">
    <property type="entry name" value="Pyruvate-ferredoxin oxidoreductase, PFOR, domain III"/>
    <property type="match status" value="1"/>
</dbReference>
<proteinExistence type="predicted"/>
<keyword evidence="1" id="KW-0560">Oxidoreductase</keyword>
<dbReference type="eggNOG" id="COG1014">
    <property type="taxonomic scope" value="Bacteria"/>
</dbReference>
<dbReference type="PANTHER" id="PTHR42730:SF1">
    <property type="entry name" value="2-OXOGLUTARATE SYNTHASE SUBUNIT KORC"/>
    <property type="match status" value="1"/>
</dbReference>
<gene>
    <name evidence="3" type="ordered locus">Rcas_3575</name>
</gene>
<dbReference type="RefSeq" id="WP_012122047.1">
    <property type="nucleotide sequence ID" value="NC_009767.1"/>
</dbReference>
<evidence type="ECO:0000313" key="4">
    <source>
        <dbReference type="Proteomes" id="UP000000263"/>
    </source>
</evidence>
<dbReference type="Pfam" id="PF01558">
    <property type="entry name" value="POR"/>
    <property type="match status" value="1"/>
</dbReference>
<dbReference type="InterPro" id="IPR002869">
    <property type="entry name" value="Pyrv_flavodox_OxRed_cen"/>
</dbReference>
<dbReference type="AlphaFoldDB" id="A7NPX8"/>
<feature type="domain" description="Pyruvate/ketoisovalerate oxidoreductase catalytic" evidence="2">
    <location>
        <begin position="11"/>
        <end position="174"/>
    </location>
</feature>